<accession>A0ABT4AAX5</accession>
<proteinExistence type="predicted"/>
<keyword evidence="2" id="KW-1185">Reference proteome</keyword>
<reference evidence="1 2" key="1">
    <citation type="submission" date="2022-11" db="EMBL/GenBank/DDBJ databases">
        <title>Minimal conservation of predation-associated metabolite biosynthetic gene clusters underscores biosynthetic potential of Myxococcota including descriptions for ten novel species: Archangium lansinium sp. nov., Myxococcus landrumus sp. nov., Nannocystis bai.</title>
        <authorList>
            <person name="Ahearne A."/>
            <person name="Stevens C."/>
            <person name="Phillips K."/>
        </authorList>
    </citation>
    <scope>NUCLEOTIDE SEQUENCE [LARGE SCALE GENOMIC DNA]</scope>
    <source>
        <strain evidence="1 2">MIWBW</strain>
    </source>
</reference>
<sequence length="80" mass="8491">MANPHVDIGYGLGRTSVISLPGKDCYTLVSGVFLVRSLKVGAQDGITAMRTEEDCKGKASLSYVGGAKVPDIEFPMESVR</sequence>
<comment type="caution">
    <text evidence="1">The sequence shown here is derived from an EMBL/GenBank/DDBJ whole genome shotgun (WGS) entry which is preliminary data.</text>
</comment>
<dbReference type="RefSeq" id="WP_267537585.1">
    <property type="nucleotide sequence ID" value="NZ_JAPNKA010000001.1"/>
</dbReference>
<protein>
    <submittedName>
        <fullName evidence="1">Uncharacterized protein</fullName>
    </submittedName>
</protein>
<organism evidence="1 2">
    <name type="scientific">Archangium lansingense</name>
    <dbReference type="NCBI Taxonomy" id="2995310"/>
    <lineage>
        <taxon>Bacteria</taxon>
        <taxon>Pseudomonadati</taxon>
        <taxon>Myxococcota</taxon>
        <taxon>Myxococcia</taxon>
        <taxon>Myxococcales</taxon>
        <taxon>Cystobacterineae</taxon>
        <taxon>Archangiaceae</taxon>
        <taxon>Archangium</taxon>
    </lineage>
</organism>
<dbReference type="Proteomes" id="UP001207654">
    <property type="component" value="Unassembled WGS sequence"/>
</dbReference>
<evidence type="ECO:0000313" key="1">
    <source>
        <dbReference type="EMBL" id="MCY1078825.1"/>
    </source>
</evidence>
<dbReference type="EMBL" id="JAPNKA010000001">
    <property type="protein sequence ID" value="MCY1078825.1"/>
    <property type="molecule type" value="Genomic_DNA"/>
</dbReference>
<name>A0ABT4AAX5_9BACT</name>
<evidence type="ECO:0000313" key="2">
    <source>
        <dbReference type="Proteomes" id="UP001207654"/>
    </source>
</evidence>
<gene>
    <name evidence="1" type="ORF">OV287_30625</name>
</gene>